<accession>A0A4R6GR66</accession>
<dbReference type="Proteomes" id="UP000294848">
    <property type="component" value="Unassembled WGS sequence"/>
</dbReference>
<dbReference type="PANTHER" id="PTHR43800:SF1">
    <property type="entry name" value="PEPTIDYL-LYSINE N-ACETYLTRANSFERASE YJAB"/>
    <property type="match status" value="1"/>
</dbReference>
<sequence length="147" mass="16716">MKYLVEKVGEAEFPELVAVWEASVRATHHFISEEDIAYYKPLILNEYLNAVNLRVVRNDQQAIIGFMGVAEQQLEMLFIHPDYRGTGIGKALLNYAIDTMQVTQVDVNEQNKQAVGFYTKANFKLTSRSPLDSAGKPYPILHLKLEK</sequence>
<dbReference type="EMBL" id="SNWI01000009">
    <property type="protein sequence ID" value="TDN97799.1"/>
    <property type="molecule type" value="Genomic_DNA"/>
</dbReference>
<dbReference type="GO" id="GO:0016747">
    <property type="term" value="F:acyltransferase activity, transferring groups other than amino-acyl groups"/>
    <property type="evidence" value="ECO:0007669"/>
    <property type="project" value="InterPro"/>
</dbReference>
<dbReference type="PANTHER" id="PTHR43800">
    <property type="entry name" value="PEPTIDYL-LYSINE N-ACETYLTRANSFERASE YJAB"/>
    <property type="match status" value="1"/>
</dbReference>
<reference evidence="4 5" key="1">
    <citation type="submission" date="2019-03" db="EMBL/GenBank/DDBJ databases">
        <title>Freshwater and sediment microbial communities from various areas in North America, analyzing microbe dynamics in response to fracking.</title>
        <authorList>
            <person name="Lamendella R."/>
        </authorList>
    </citation>
    <scope>NUCLEOTIDE SEQUENCE [LARGE SCALE GENOMIC DNA]</scope>
    <source>
        <strain evidence="4 5">114D</strain>
    </source>
</reference>
<dbReference type="SUPFAM" id="SSF55729">
    <property type="entry name" value="Acyl-CoA N-acyltransferases (Nat)"/>
    <property type="match status" value="1"/>
</dbReference>
<dbReference type="InterPro" id="IPR000182">
    <property type="entry name" value="GNAT_dom"/>
</dbReference>
<feature type="domain" description="N-acetyltransferase" evidence="3">
    <location>
        <begin position="17"/>
        <end position="147"/>
    </location>
</feature>
<dbReference type="PROSITE" id="PS51186">
    <property type="entry name" value="GNAT"/>
    <property type="match status" value="1"/>
</dbReference>
<keyword evidence="2" id="KW-0012">Acyltransferase</keyword>
<keyword evidence="1 4" id="KW-0808">Transferase</keyword>
<dbReference type="RefSeq" id="WP_133466377.1">
    <property type="nucleotide sequence ID" value="NZ_SNWI01000009.1"/>
</dbReference>
<evidence type="ECO:0000256" key="2">
    <source>
        <dbReference type="ARBA" id="ARBA00023315"/>
    </source>
</evidence>
<dbReference type="AlphaFoldDB" id="A0A4R6GR66"/>
<protein>
    <submittedName>
        <fullName evidence="4">Putative acetyltransferase</fullName>
    </submittedName>
</protein>
<evidence type="ECO:0000313" key="5">
    <source>
        <dbReference type="Proteomes" id="UP000294848"/>
    </source>
</evidence>
<dbReference type="CDD" id="cd04301">
    <property type="entry name" value="NAT_SF"/>
    <property type="match status" value="1"/>
</dbReference>
<comment type="caution">
    <text evidence="4">The sequence shown here is derived from an EMBL/GenBank/DDBJ whole genome shotgun (WGS) entry which is preliminary data.</text>
</comment>
<dbReference type="Pfam" id="PF13673">
    <property type="entry name" value="Acetyltransf_10"/>
    <property type="match status" value="1"/>
</dbReference>
<evidence type="ECO:0000259" key="3">
    <source>
        <dbReference type="PROSITE" id="PS51186"/>
    </source>
</evidence>
<proteinExistence type="predicted"/>
<dbReference type="NCBIfam" id="NF007807">
    <property type="entry name" value="PRK10514.1"/>
    <property type="match status" value="1"/>
</dbReference>
<evidence type="ECO:0000256" key="1">
    <source>
        <dbReference type="ARBA" id="ARBA00022679"/>
    </source>
</evidence>
<name>A0A4R6GR66_9BACT</name>
<evidence type="ECO:0000313" key="4">
    <source>
        <dbReference type="EMBL" id="TDN97799.1"/>
    </source>
</evidence>
<dbReference type="InterPro" id="IPR016181">
    <property type="entry name" value="Acyl_CoA_acyltransferase"/>
</dbReference>
<gene>
    <name evidence="4" type="ORF">DET52_109202</name>
</gene>
<dbReference type="Gene3D" id="3.40.630.30">
    <property type="match status" value="1"/>
</dbReference>
<organism evidence="4 5">
    <name type="scientific">Sunxiuqinia elliptica</name>
    <dbReference type="NCBI Taxonomy" id="655355"/>
    <lineage>
        <taxon>Bacteria</taxon>
        <taxon>Pseudomonadati</taxon>
        <taxon>Bacteroidota</taxon>
        <taxon>Bacteroidia</taxon>
        <taxon>Marinilabiliales</taxon>
        <taxon>Prolixibacteraceae</taxon>
        <taxon>Sunxiuqinia</taxon>
    </lineage>
</organism>
<dbReference type="OrthoDB" id="9788916at2"/>